<keyword evidence="1" id="KW-0175">Coiled coil</keyword>
<sequence>QSVDQITLTDQMSQIEELIQERDKFRQEVSDLQSRVQTYDDTMVDKHKVERLETKVRDLESRLELETTTKHKLESQVSRLKEQIDRLTTEKEDLNLAKLSAEEANKRVQKQLRDLREEFGDTQKRELEASQKKKELETRIEELEGEYEQNQSDLKLALKRITDLQAALEEGLDSDSDVLMSDRIVCDNDVITLVTNYVCDHHLLTEEL</sequence>
<organism evidence="2 3">
    <name type="scientific">Candidula unifasciata</name>
    <dbReference type="NCBI Taxonomy" id="100452"/>
    <lineage>
        <taxon>Eukaryota</taxon>
        <taxon>Metazoa</taxon>
        <taxon>Spiralia</taxon>
        <taxon>Lophotrochozoa</taxon>
        <taxon>Mollusca</taxon>
        <taxon>Gastropoda</taxon>
        <taxon>Heterobranchia</taxon>
        <taxon>Euthyneura</taxon>
        <taxon>Panpulmonata</taxon>
        <taxon>Eupulmonata</taxon>
        <taxon>Stylommatophora</taxon>
        <taxon>Helicina</taxon>
        <taxon>Helicoidea</taxon>
        <taxon>Geomitridae</taxon>
        <taxon>Candidula</taxon>
    </lineage>
</organism>
<feature type="non-terminal residue" evidence="2">
    <location>
        <position position="208"/>
    </location>
</feature>
<dbReference type="Proteomes" id="UP000678393">
    <property type="component" value="Unassembled WGS sequence"/>
</dbReference>
<dbReference type="AlphaFoldDB" id="A0A8S3Z2S4"/>
<keyword evidence="3" id="KW-1185">Reference proteome</keyword>
<reference evidence="2" key="1">
    <citation type="submission" date="2021-04" db="EMBL/GenBank/DDBJ databases">
        <authorList>
            <consortium name="Molecular Ecology Group"/>
        </authorList>
    </citation>
    <scope>NUCLEOTIDE SEQUENCE</scope>
</reference>
<dbReference type="Gene3D" id="1.10.287.1490">
    <property type="match status" value="1"/>
</dbReference>
<comment type="caution">
    <text evidence="2">The sequence shown here is derived from an EMBL/GenBank/DDBJ whole genome shotgun (WGS) entry which is preliminary data.</text>
</comment>
<feature type="non-terminal residue" evidence="2">
    <location>
        <position position="1"/>
    </location>
</feature>
<accession>A0A8S3Z2S4</accession>
<dbReference type="EMBL" id="CAJHNH020001190">
    <property type="protein sequence ID" value="CAG5121920.1"/>
    <property type="molecule type" value="Genomic_DNA"/>
</dbReference>
<dbReference type="GO" id="GO:0051015">
    <property type="term" value="F:actin filament binding"/>
    <property type="evidence" value="ECO:0007669"/>
    <property type="project" value="TreeGrafter"/>
</dbReference>
<evidence type="ECO:0000313" key="3">
    <source>
        <dbReference type="Proteomes" id="UP000678393"/>
    </source>
</evidence>
<dbReference type="PANTHER" id="PTHR45615">
    <property type="entry name" value="MYOSIN HEAVY CHAIN, NON-MUSCLE"/>
    <property type="match status" value="1"/>
</dbReference>
<dbReference type="GO" id="GO:0005737">
    <property type="term" value="C:cytoplasm"/>
    <property type="evidence" value="ECO:0007669"/>
    <property type="project" value="TreeGrafter"/>
</dbReference>
<proteinExistence type="predicted"/>
<dbReference type="GO" id="GO:0031032">
    <property type="term" value="P:actomyosin structure organization"/>
    <property type="evidence" value="ECO:0007669"/>
    <property type="project" value="TreeGrafter"/>
</dbReference>
<dbReference type="OrthoDB" id="2914378at2759"/>
<gene>
    <name evidence="2" type="ORF">CUNI_LOCUS7478</name>
</gene>
<dbReference type="GO" id="GO:0016460">
    <property type="term" value="C:myosin II complex"/>
    <property type="evidence" value="ECO:0007669"/>
    <property type="project" value="TreeGrafter"/>
</dbReference>
<dbReference type="GO" id="GO:0032982">
    <property type="term" value="C:myosin filament"/>
    <property type="evidence" value="ECO:0007669"/>
    <property type="project" value="TreeGrafter"/>
</dbReference>
<name>A0A8S3Z2S4_9EUPU</name>
<evidence type="ECO:0000313" key="2">
    <source>
        <dbReference type="EMBL" id="CAG5121920.1"/>
    </source>
</evidence>
<evidence type="ECO:0000256" key="1">
    <source>
        <dbReference type="SAM" id="Coils"/>
    </source>
</evidence>
<dbReference type="PANTHER" id="PTHR45615:SF36">
    <property type="entry name" value="MYOSIN HEAVY CHAIN-LIKE, ISOFORM B-RELATED"/>
    <property type="match status" value="1"/>
</dbReference>
<feature type="coiled-coil region" evidence="1">
    <location>
        <begin position="8"/>
        <end position="160"/>
    </location>
</feature>
<protein>
    <submittedName>
        <fullName evidence="2">Uncharacterized protein</fullName>
    </submittedName>
</protein>
<dbReference type="SUPFAM" id="SSF90257">
    <property type="entry name" value="Myosin rod fragments"/>
    <property type="match status" value="1"/>
</dbReference>